<dbReference type="Gene3D" id="3.30.70.20">
    <property type="match status" value="2"/>
</dbReference>
<dbReference type="AlphaFoldDB" id="A0A0T5YYP7"/>
<comment type="caution">
    <text evidence="7">The sequence shown here is derived from an EMBL/GenBank/DDBJ whole genome shotgun (WGS) entry which is preliminary data.</text>
</comment>
<dbReference type="Pfam" id="PF12838">
    <property type="entry name" value="Fer4_7"/>
    <property type="match status" value="1"/>
</dbReference>
<evidence type="ECO:0000256" key="3">
    <source>
        <dbReference type="ARBA" id="ARBA00023004"/>
    </source>
</evidence>
<dbReference type="OrthoDB" id="9808559at2"/>
<dbReference type="InterPro" id="IPR006311">
    <property type="entry name" value="TAT_signal"/>
</dbReference>
<organism evidence="7 10">
    <name type="scientific">endosymbiont of Ridgeia piscesae</name>
    <dbReference type="NCBI Taxonomy" id="54398"/>
    <lineage>
        <taxon>Bacteria</taxon>
        <taxon>Pseudomonadati</taxon>
        <taxon>Pseudomonadota</taxon>
        <taxon>Gammaproteobacteria</taxon>
        <taxon>sulfur-oxidizing symbionts</taxon>
    </lineage>
</organism>
<dbReference type="InterPro" id="IPR017896">
    <property type="entry name" value="4Fe4S_Fe-S-bd"/>
</dbReference>
<dbReference type="RefSeq" id="WP_057955115.1">
    <property type="nucleotide sequence ID" value="NZ_KQ556869.1"/>
</dbReference>
<reference evidence="9 10" key="1">
    <citation type="submission" date="2015-11" db="EMBL/GenBank/DDBJ databases">
        <title>The genome of Candidatus Endoriftia persephone in Ridgeia piscesae and population structure of the North Eastern Pacific vestimentiferan symbionts.</title>
        <authorList>
            <person name="Perez M."/>
            <person name="Juniper K.S."/>
        </authorList>
    </citation>
    <scope>NUCLEOTIDE SEQUENCE [LARGE SCALE GENOMIC DNA]</scope>
    <source>
        <strain evidence="8">Ind10</strain>
        <strain evidence="7">Ind11</strain>
    </source>
</reference>
<keyword evidence="10" id="KW-1185">Reference proteome</keyword>
<keyword evidence="2" id="KW-0479">Metal-binding</keyword>
<dbReference type="PROSITE" id="PS51379">
    <property type="entry name" value="4FE4S_FER_2"/>
    <property type="match status" value="3"/>
</dbReference>
<proteinExistence type="predicted"/>
<evidence type="ECO:0000256" key="1">
    <source>
        <dbReference type="ARBA" id="ARBA00022485"/>
    </source>
</evidence>
<evidence type="ECO:0000313" key="9">
    <source>
        <dbReference type="Proteomes" id="UP000051276"/>
    </source>
</evidence>
<name>A0A0T5YYP7_9GAMM</name>
<keyword evidence="4" id="KW-0411">Iron-sulfur</keyword>
<dbReference type="STRING" id="54398.Ga0074115_11643"/>
<dbReference type="PATRIC" id="fig|54398.3.peg.1266"/>
<evidence type="ECO:0000313" key="7">
    <source>
        <dbReference type="EMBL" id="KRT55285.1"/>
    </source>
</evidence>
<evidence type="ECO:0000256" key="5">
    <source>
        <dbReference type="SAM" id="MobiDB-lite"/>
    </source>
</evidence>
<keyword evidence="3" id="KW-0408">Iron</keyword>
<dbReference type="EMBL" id="LDXT01000081">
    <property type="protein sequence ID" value="KRT55285.1"/>
    <property type="molecule type" value="Genomic_DNA"/>
</dbReference>
<feature type="domain" description="4Fe-4S ferredoxin-type" evidence="6">
    <location>
        <begin position="65"/>
        <end position="95"/>
    </location>
</feature>
<dbReference type="Pfam" id="PF12800">
    <property type="entry name" value="Fer4_4"/>
    <property type="match status" value="1"/>
</dbReference>
<gene>
    <name evidence="7" type="ORF">Ga0074115_11643</name>
    <name evidence="8" type="ORF">Ga0076813_15923</name>
</gene>
<dbReference type="InterPro" id="IPR050157">
    <property type="entry name" value="PSI_iron-sulfur_center"/>
</dbReference>
<dbReference type="GO" id="GO:0046872">
    <property type="term" value="F:metal ion binding"/>
    <property type="evidence" value="ECO:0007669"/>
    <property type="project" value="UniProtKB-KW"/>
</dbReference>
<evidence type="ECO:0000313" key="8">
    <source>
        <dbReference type="EMBL" id="KRT59679.1"/>
    </source>
</evidence>
<feature type="region of interest" description="Disordered" evidence="5">
    <location>
        <begin position="1"/>
        <end position="22"/>
    </location>
</feature>
<dbReference type="GO" id="GO:0051539">
    <property type="term" value="F:4 iron, 4 sulfur cluster binding"/>
    <property type="evidence" value="ECO:0007669"/>
    <property type="project" value="UniProtKB-KW"/>
</dbReference>
<dbReference type="Proteomes" id="UP000051276">
    <property type="component" value="Unassembled WGS sequence"/>
</dbReference>
<protein>
    <submittedName>
        <fullName evidence="7">4Fe-4S dicluster domain</fullName>
    </submittedName>
    <submittedName>
        <fullName evidence="8">Ferredoxin-type protein NapG</fullName>
    </submittedName>
</protein>
<dbReference type="EMBL" id="LMXI01000102">
    <property type="protein sequence ID" value="KRT59679.1"/>
    <property type="molecule type" value="Genomic_DNA"/>
</dbReference>
<dbReference type="Proteomes" id="UP000051634">
    <property type="component" value="Unassembled WGS sequence"/>
</dbReference>
<feature type="compositionally biased region" description="Basic residues" evidence="5">
    <location>
        <begin position="7"/>
        <end position="17"/>
    </location>
</feature>
<dbReference type="PROSITE" id="PS00198">
    <property type="entry name" value="4FE4S_FER_1"/>
    <property type="match status" value="2"/>
</dbReference>
<evidence type="ECO:0000313" key="10">
    <source>
        <dbReference type="Proteomes" id="UP000051634"/>
    </source>
</evidence>
<evidence type="ECO:0000259" key="6">
    <source>
        <dbReference type="PROSITE" id="PS51379"/>
    </source>
</evidence>
<accession>A0A0T5YYP7</accession>
<sequence length="299" mass="32043">MSDKTTKKPNAKKTLSPRRKEQSRREFLRSTALTVGVVGASLLGIIPVVQGASIRLRPPGAIKTPDDEQEFFASCIKCGQCVQVCPVNAIKLADLNDGFGVGVPYIDARAQACDFSCDGLQCVLACPTGALPHHLDYPADARMGFARLARPGACLAVQGKGFKGQARGPDYEGLLRYDKVDRWNPIPVADHPYDLELCDLCVRQCPIEIRITQCAEKAKQAAASGDSGKVARVAEQHGNECPPKHAIALEPFELPNGETRMKPVIKEGCVGCGVCEMICPVESAAIVIDLDKTTDTLGG</sequence>
<dbReference type="PROSITE" id="PS51318">
    <property type="entry name" value="TAT"/>
    <property type="match status" value="1"/>
</dbReference>
<keyword evidence="1" id="KW-0004">4Fe-4S</keyword>
<dbReference type="PANTHER" id="PTHR24960:SF79">
    <property type="entry name" value="PHOTOSYSTEM I IRON-SULFUR CENTER"/>
    <property type="match status" value="1"/>
</dbReference>
<feature type="domain" description="4Fe-4S ferredoxin-type" evidence="6">
    <location>
        <begin position="261"/>
        <end position="289"/>
    </location>
</feature>
<dbReference type="PANTHER" id="PTHR24960">
    <property type="entry name" value="PHOTOSYSTEM I IRON-SULFUR CENTER-RELATED"/>
    <property type="match status" value="1"/>
</dbReference>
<evidence type="ECO:0000256" key="4">
    <source>
        <dbReference type="ARBA" id="ARBA00023014"/>
    </source>
</evidence>
<dbReference type="InterPro" id="IPR017900">
    <property type="entry name" value="4Fe4S_Fe_S_CS"/>
</dbReference>
<feature type="domain" description="4Fe-4S ferredoxin-type" evidence="6">
    <location>
        <begin position="102"/>
        <end position="136"/>
    </location>
</feature>
<dbReference type="SUPFAM" id="SSF54862">
    <property type="entry name" value="4Fe-4S ferredoxins"/>
    <property type="match status" value="2"/>
</dbReference>
<dbReference type="CDD" id="cd16373">
    <property type="entry name" value="DMSOR_beta_like"/>
    <property type="match status" value="1"/>
</dbReference>
<evidence type="ECO:0000256" key="2">
    <source>
        <dbReference type="ARBA" id="ARBA00022723"/>
    </source>
</evidence>